<dbReference type="EMBL" id="DVOH01000034">
    <property type="protein sequence ID" value="HIV00352.1"/>
    <property type="molecule type" value="Genomic_DNA"/>
</dbReference>
<organism evidence="2 3">
    <name type="scientific">Candidatus Stercoripulliclostridium merdipullorum</name>
    <dbReference type="NCBI Taxonomy" id="2840952"/>
    <lineage>
        <taxon>Bacteria</taxon>
        <taxon>Bacillati</taxon>
        <taxon>Bacillota</taxon>
        <taxon>Clostridia</taxon>
        <taxon>Eubacteriales</taxon>
        <taxon>Candidatus Stercoripulliclostridium</taxon>
    </lineage>
</organism>
<feature type="domain" description="THIF-type NAD/FAD binding fold" evidence="1">
    <location>
        <begin position="15"/>
        <end position="231"/>
    </location>
</feature>
<dbReference type="AlphaFoldDB" id="A0A9D1NCZ2"/>
<reference evidence="2" key="1">
    <citation type="submission" date="2020-10" db="EMBL/GenBank/DDBJ databases">
        <authorList>
            <person name="Gilroy R."/>
        </authorList>
    </citation>
    <scope>NUCLEOTIDE SEQUENCE</scope>
    <source>
        <strain evidence="2">23406</strain>
    </source>
</reference>
<dbReference type="InterPro" id="IPR000594">
    <property type="entry name" value="ThiF_NAD_FAD-bd"/>
</dbReference>
<dbReference type="GO" id="GO:0008641">
    <property type="term" value="F:ubiquitin-like modifier activating enzyme activity"/>
    <property type="evidence" value="ECO:0007669"/>
    <property type="project" value="InterPro"/>
</dbReference>
<dbReference type="PANTHER" id="PTHR43267">
    <property type="entry name" value="TRNA THREONYLCARBAMOYLADENOSINE DEHYDRATASE"/>
    <property type="match status" value="1"/>
</dbReference>
<comment type="caution">
    <text evidence="2">The sequence shown here is derived from an EMBL/GenBank/DDBJ whole genome shotgun (WGS) entry which is preliminary data.</text>
</comment>
<dbReference type="CDD" id="cd00757">
    <property type="entry name" value="ThiF_MoeB_HesA_family"/>
    <property type="match status" value="1"/>
</dbReference>
<accession>A0A9D1NCZ2</accession>
<dbReference type="InterPro" id="IPR035985">
    <property type="entry name" value="Ubiquitin-activating_enz"/>
</dbReference>
<gene>
    <name evidence="2" type="ORF">IAB14_04500</name>
</gene>
<dbReference type="InterPro" id="IPR045886">
    <property type="entry name" value="ThiF/MoeB/HesA"/>
</dbReference>
<dbReference type="SUPFAM" id="SSF69572">
    <property type="entry name" value="Activating enzymes of the ubiquitin-like proteins"/>
    <property type="match status" value="1"/>
</dbReference>
<dbReference type="Pfam" id="PF00899">
    <property type="entry name" value="ThiF"/>
    <property type="match status" value="1"/>
</dbReference>
<evidence type="ECO:0000313" key="2">
    <source>
        <dbReference type="EMBL" id="HIV00352.1"/>
    </source>
</evidence>
<dbReference type="GO" id="GO:0061503">
    <property type="term" value="F:tRNA threonylcarbamoyladenosine dehydratase"/>
    <property type="evidence" value="ECO:0007669"/>
    <property type="project" value="TreeGrafter"/>
</dbReference>
<reference evidence="2" key="2">
    <citation type="journal article" date="2021" name="PeerJ">
        <title>Extensive microbial diversity within the chicken gut microbiome revealed by metagenomics and culture.</title>
        <authorList>
            <person name="Gilroy R."/>
            <person name="Ravi A."/>
            <person name="Getino M."/>
            <person name="Pursley I."/>
            <person name="Horton D.L."/>
            <person name="Alikhan N.F."/>
            <person name="Baker D."/>
            <person name="Gharbi K."/>
            <person name="Hall N."/>
            <person name="Watson M."/>
            <person name="Adriaenssens E.M."/>
            <person name="Foster-Nyarko E."/>
            <person name="Jarju S."/>
            <person name="Secka A."/>
            <person name="Antonio M."/>
            <person name="Oren A."/>
            <person name="Chaudhuri R.R."/>
            <person name="La Ragione R."/>
            <person name="Hildebrand F."/>
            <person name="Pallen M.J."/>
        </authorList>
    </citation>
    <scope>NUCLEOTIDE SEQUENCE</scope>
    <source>
        <strain evidence="2">23406</strain>
    </source>
</reference>
<protein>
    <submittedName>
        <fullName evidence="2">HesA/MoeB/ThiF family protein</fullName>
    </submittedName>
</protein>
<dbReference type="PANTHER" id="PTHR43267:SF1">
    <property type="entry name" value="TRNA THREONYLCARBAMOYLADENOSINE DEHYDRATASE"/>
    <property type="match status" value="1"/>
</dbReference>
<proteinExistence type="predicted"/>
<sequence length="267" mass="29404">MAQEKGEAMNDHTVNRNIGAITAEEQAILRRKTVLIAGCGGLGGYCAELLSRLGVGKLVLCDCDVFEESNLNRQLFCNRNTLGVNKAEAIGYYIEENDRCKVRVVTKAITPLNAYLLTDGCDLVIDALDNIATRFDLQRACKRRGIPMITGGVSHWHGQVSTIYPGDDTLEAIFGRNASEKHPPVLGFAACNIATCQVAEAAKILLGQPSLRKKLLMIDLNGFTAKIVPIEGRRRLIGLHLRRLSDYRILRVGKLAEKRDLSSDKKQ</sequence>
<evidence type="ECO:0000313" key="3">
    <source>
        <dbReference type="Proteomes" id="UP000886891"/>
    </source>
</evidence>
<name>A0A9D1NCZ2_9FIRM</name>
<dbReference type="GO" id="GO:0061504">
    <property type="term" value="P:cyclic threonylcarbamoyladenosine biosynthetic process"/>
    <property type="evidence" value="ECO:0007669"/>
    <property type="project" value="TreeGrafter"/>
</dbReference>
<dbReference type="Gene3D" id="3.40.50.720">
    <property type="entry name" value="NAD(P)-binding Rossmann-like Domain"/>
    <property type="match status" value="1"/>
</dbReference>
<dbReference type="Proteomes" id="UP000886891">
    <property type="component" value="Unassembled WGS sequence"/>
</dbReference>
<evidence type="ECO:0000259" key="1">
    <source>
        <dbReference type="Pfam" id="PF00899"/>
    </source>
</evidence>